<accession>A0A385THT5</accession>
<keyword evidence="1" id="KW-0689">Ribosomal protein</keyword>
<keyword evidence="2" id="KW-0687">Ribonucleoprotein</keyword>
<dbReference type="SMART" id="SM00739">
    <property type="entry name" value="KOW"/>
    <property type="match status" value="1"/>
</dbReference>
<dbReference type="InterPro" id="IPR014722">
    <property type="entry name" value="Rib_uL2_dom2"/>
</dbReference>
<dbReference type="GO" id="GO:0005840">
    <property type="term" value="C:ribosome"/>
    <property type="evidence" value="ECO:0007669"/>
    <property type="project" value="UniProtKB-KW"/>
</dbReference>
<feature type="domain" description="KOW" evidence="3">
    <location>
        <begin position="8"/>
        <end position="35"/>
    </location>
</feature>
<dbReference type="InterPro" id="IPR005824">
    <property type="entry name" value="KOW"/>
</dbReference>
<evidence type="ECO:0000256" key="1">
    <source>
        <dbReference type="ARBA" id="ARBA00022980"/>
    </source>
</evidence>
<dbReference type="KEGG" id="plw:D5F53_01260"/>
<dbReference type="EMBL" id="CP032412">
    <property type="protein sequence ID" value="AYB42007.1"/>
    <property type="molecule type" value="Genomic_DNA"/>
</dbReference>
<reference evidence="4 5" key="1">
    <citation type="submission" date="2018-09" db="EMBL/GenBank/DDBJ databases">
        <title>Genome Sequence of Paenibacillus lautus Strain E7593-69, Azo Dye-Degrading Bacteria, Isolated from Commercial Tattoo Inks.</title>
        <authorList>
            <person name="Nho S.W."/>
            <person name="Kim S.-J."/>
            <person name="Kweon O."/>
            <person name="Cerniglia C.E."/>
        </authorList>
    </citation>
    <scope>NUCLEOTIDE SEQUENCE [LARGE SCALE GENOMIC DNA]</scope>
    <source>
        <strain evidence="4 5">E7593-69</strain>
    </source>
</reference>
<dbReference type="GO" id="GO:1990904">
    <property type="term" value="C:ribonucleoprotein complex"/>
    <property type="evidence" value="ECO:0007669"/>
    <property type="project" value="UniProtKB-KW"/>
</dbReference>
<evidence type="ECO:0000259" key="3">
    <source>
        <dbReference type="SMART" id="SM00739"/>
    </source>
</evidence>
<evidence type="ECO:0000256" key="2">
    <source>
        <dbReference type="ARBA" id="ARBA00023274"/>
    </source>
</evidence>
<dbReference type="Gene3D" id="2.30.30.30">
    <property type="match status" value="1"/>
</dbReference>
<dbReference type="Pfam" id="PF00467">
    <property type="entry name" value="KOW"/>
    <property type="match status" value="1"/>
</dbReference>
<dbReference type="RefSeq" id="WP_119846254.1">
    <property type="nucleotide sequence ID" value="NZ_CP032412.1"/>
</dbReference>
<gene>
    <name evidence="4" type="ORF">D5F53_01260</name>
</gene>
<evidence type="ECO:0000313" key="4">
    <source>
        <dbReference type="EMBL" id="AYB42007.1"/>
    </source>
</evidence>
<dbReference type="SUPFAM" id="SSF50104">
    <property type="entry name" value="Translation proteins SH3-like domain"/>
    <property type="match status" value="1"/>
</dbReference>
<organism evidence="4 5">
    <name type="scientific">Paenibacillus lautus</name>
    <name type="common">Bacillus lautus</name>
    <dbReference type="NCBI Taxonomy" id="1401"/>
    <lineage>
        <taxon>Bacteria</taxon>
        <taxon>Bacillati</taxon>
        <taxon>Bacillota</taxon>
        <taxon>Bacilli</taxon>
        <taxon>Bacillales</taxon>
        <taxon>Paenibacillaceae</taxon>
        <taxon>Paenibacillus</taxon>
    </lineage>
</organism>
<dbReference type="Proteomes" id="UP000266552">
    <property type="component" value="Chromosome"/>
</dbReference>
<keyword evidence="5" id="KW-1185">Reference proteome</keyword>
<dbReference type="InterPro" id="IPR041985">
    <property type="entry name" value="Ribosomal_eL14_KOW"/>
</dbReference>
<proteinExistence type="predicted"/>
<dbReference type="CDD" id="cd06088">
    <property type="entry name" value="KOW_RPL14"/>
    <property type="match status" value="1"/>
</dbReference>
<dbReference type="AlphaFoldDB" id="A0A385THT5"/>
<sequence length="103" mass="11432">MTLNHEITLQPGQVVKILKGRDAGQYAVIVSIEDSRFVWIADGDKRKFDGAKKKNVLHLEPQSYISSEVVNSLQESGRVTNGKLRFALGQFVSDKSKADQKGD</sequence>
<dbReference type="InterPro" id="IPR008991">
    <property type="entry name" value="Translation_prot_SH3-like_sf"/>
</dbReference>
<name>A0A385THT5_PAELA</name>
<evidence type="ECO:0000313" key="5">
    <source>
        <dbReference type="Proteomes" id="UP000266552"/>
    </source>
</evidence>
<protein>
    <recommendedName>
        <fullName evidence="3">KOW domain-containing protein</fullName>
    </recommendedName>
</protein>